<evidence type="ECO:0000259" key="9">
    <source>
        <dbReference type="PROSITE" id="PS50103"/>
    </source>
</evidence>
<comment type="subcellular location">
    <subcellularLocation>
        <location evidence="1">Nucleus</location>
    </subcellularLocation>
</comment>
<dbReference type="SMART" id="SM00356">
    <property type="entry name" value="ZnF_C3H1"/>
    <property type="match status" value="2"/>
</dbReference>
<feature type="non-terminal residue" evidence="10">
    <location>
        <position position="1"/>
    </location>
</feature>
<dbReference type="GO" id="GO:0005654">
    <property type="term" value="C:nucleoplasm"/>
    <property type="evidence" value="ECO:0007669"/>
    <property type="project" value="TreeGrafter"/>
</dbReference>
<gene>
    <name evidence="10" type="primary">ORF100045</name>
</gene>
<evidence type="ECO:0000256" key="1">
    <source>
        <dbReference type="ARBA" id="ARBA00004123"/>
    </source>
</evidence>
<dbReference type="PANTHER" id="PTHR12675:SF12">
    <property type="entry name" value="PROTEIN MUSCLEBLIND"/>
    <property type="match status" value="1"/>
</dbReference>
<keyword evidence="3" id="KW-0677">Repeat</keyword>
<accession>A0A0B7A6B0</accession>
<dbReference type="AlphaFoldDB" id="A0A0B7A6B0"/>
<feature type="zinc finger region" description="C3H1-type" evidence="8">
    <location>
        <begin position="144"/>
        <end position="172"/>
    </location>
</feature>
<dbReference type="GO" id="GO:0008270">
    <property type="term" value="F:zinc ion binding"/>
    <property type="evidence" value="ECO:0007669"/>
    <property type="project" value="UniProtKB-KW"/>
</dbReference>
<dbReference type="Gene3D" id="3.30.1370.210">
    <property type="match status" value="1"/>
</dbReference>
<reference evidence="10" key="1">
    <citation type="submission" date="2014-12" db="EMBL/GenBank/DDBJ databases">
        <title>Insight into the proteome of Arion vulgaris.</title>
        <authorList>
            <person name="Aradska J."/>
            <person name="Bulat T."/>
            <person name="Smidak R."/>
            <person name="Sarate P."/>
            <person name="Gangsoo J."/>
            <person name="Sialana F."/>
            <person name="Bilban M."/>
            <person name="Lubec G."/>
        </authorList>
    </citation>
    <scope>NUCLEOTIDE SEQUENCE</scope>
    <source>
        <tissue evidence="10">Skin</tissue>
    </source>
</reference>
<dbReference type="EMBL" id="HACG01029594">
    <property type="protein sequence ID" value="CEK76459.1"/>
    <property type="molecule type" value="Transcribed_RNA"/>
</dbReference>
<evidence type="ECO:0000256" key="7">
    <source>
        <dbReference type="ARBA" id="ARBA00038226"/>
    </source>
</evidence>
<feature type="zinc finger region" description="C3H1-type" evidence="8">
    <location>
        <begin position="110"/>
        <end position="138"/>
    </location>
</feature>
<evidence type="ECO:0000256" key="2">
    <source>
        <dbReference type="ARBA" id="ARBA00022723"/>
    </source>
</evidence>
<dbReference type="Pfam" id="PF22628">
    <property type="entry name" value="zf-CCCH_10"/>
    <property type="match status" value="2"/>
</dbReference>
<dbReference type="GO" id="GO:0005737">
    <property type="term" value="C:cytoplasm"/>
    <property type="evidence" value="ECO:0007669"/>
    <property type="project" value="TreeGrafter"/>
</dbReference>
<feature type="domain" description="C3H1-type" evidence="9">
    <location>
        <begin position="144"/>
        <end position="172"/>
    </location>
</feature>
<evidence type="ECO:0000256" key="4">
    <source>
        <dbReference type="ARBA" id="ARBA00022771"/>
    </source>
</evidence>
<dbReference type="GO" id="GO:0003723">
    <property type="term" value="F:RNA binding"/>
    <property type="evidence" value="ECO:0007669"/>
    <property type="project" value="TreeGrafter"/>
</dbReference>
<dbReference type="PROSITE" id="PS50103">
    <property type="entry name" value="ZF_C3H1"/>
    <property type="match status" value="2"/>
</dbReference>
<protein>
    <recommendedName>
        <fullName evidence="9">C3H1-type domain-containing protein</fullName>
    </recommendedName>
</protein>
<evidence type="ECO:0000256" key="8">
    <source>
        <dbReference type="PROSITE-ProRule" id="PRU00723"/>
    </source>
</evidence>
<keyword evidence="5 8" id="KW-0862">Zinc</keyword>
<dbReference type="InterPro" id="IPR000571">
    <property type="entry name" value="Znf_CCCH"/>
</dbReference>
<dbReference type="FunFam" id="3.30.1370.210:FF:000005">
    <property type="entry name" value="Muscleblind, isoform M"/>
    <property type="match status" value="1"/>
</dbReference>
<dbReference type="InterPro" id="IPR054429">
    <property type="entry name" value="Znf-CCCH_Muscleblind-like"/>
</dbReference>
<feature type="domain" description="C3H1-type" evidence="9">
    <location>
        <begin position="110"/>
        <end position="138"/>
    </location>
</feature>
<evidence type="ECO:0000313" key="10">
    <source>
        <dbReference type="EMBL" id="CEK76459.1"/>
    </source>
</evidence>
<keyword evidence="4 8" id="KW-0863">Zinc-finger</keyword>
<proteinExistence type="inferred from homology"/>
<dbReference type="PANTHER" id="PTHR12675">
    <property type="entry name" value="MUSCLEBLIND-LIKE PROTEIN"/>
    <property type="match status" value="1"/>
</dbReference>
<dbReference type="GO" id="GO:0043484">
    <property type="term" value="P:regulation of RNA splicing"/>
    <property type="evidence" value="ECO:0007669"/>
    <property type="project" value="TreeGrafter"/>
</dbReference>
<keyword evidence="6" id="KW-0539">Nucleus</keyword>
<organism evidence="10">
    <name type="scientific">Arion vulgaris</name>
    <dbReference type="NCBI Taxonomy" id="1028688"/>
    <lineage>
        <taxon>Eukaryota</taxon>
        <taxon>Metazoa</taxon>
        <taxon>Spiralia</taxon>
        <taxon>Lophotrochozoa</taxon>
        <taxon>Mollusca</taxon>
        <taxon>Gastropoda</taxon>
        <taxon>Heterobranchia</taxon>
        <taxon>Euthyneura</taxon>
        <taxon>Panpulmonata</taxon>
        <taxon>Eupulmonata</taxon>
        <taxon>Stylommatophora</taxon>
        <taxon>Helicina</taxon>
        <taxon>Arionoidea</taxon>
        <taxon>Arionidae</taxon>
        <taxon>Arion</taxon>
    </lineage>
</organism>
<name>A0A0B7A6B0_9EUPU</name>
<evidence type="ECO:0000256" key="5">
    <source>
        <dbReference type="ARBA" id="ARBA00022833"/>
    </source>
</evidence>
<evidence type="ECO:0000256" key="6">
    <source>
        <dbReference type="ARBA" id="ARBA00023242"/>
    </source>
</evidence>
<evidence type="ECO:0000256" key="3">
    <source>
        <dbReference type="ARBA" id="ARBA00022737"/>
    </source>
</evidence>
<sequence length="339" mass="36436">LPLGQENGIIIRLDITSLICFLKVVPHQTASISAHAFPTPSPSPPWDRGLNQHQFIAVTPPPLQSGAAAANTTLLTPSPSPATMAQLVHGSPQMVIVPAGATPGMKDSRWLTLEVCREFQRSKCSRSDLECKFAHPPPHVEIQNGRVVACFDSIKGKCQRKDPPCKYLHPPQHLREQLLQNGRNNLILKNLHLQAYQQAQYASVLPVAYETGGKTVAMSTVMPGPYSYMAHPSSSQAPPQAVLRPHALTPAVAAAVAPSPYDAAVSFAASQKTHYPGLQAMSALPAPTHGATYSPYLTSFALPPSADPTSMMSQLPPHMIATKVARADNMRRLLIAVIV</sequence>
<comment type="similarity">
    <text evidence="7">Belongs to the muscleblind family.</text>
</comment>
<keyword evidence="2 8" id="KW-0479">Metal-binding</keyword>